<dbReference type="Pfam" id="PF05016">
    <property type="entry name" value="ParE_toxin"/>
    <property type="match status" value="1"/>
</dbReference>
<dbReference type="AlphaFoldDB" id="A0A0F9FXZ5"/>
<protein>
    <recommendedName>
        <fullName evidence="4">Plasmid stabilization system protein</fullName>
    </recommendedName>
</protein>
<keyword evidence="2" id="KW-1277">Toxin-antitoxin system</keyword>
<accession>A0A0F9FXZ5</accession>
<name>A0A0F9FXZ5_9ZZZZ</name>
<evidence type="ECO:0000256" key="1">
    <source>
        <dbReference type="ARBA" id="ARBA00006226"/>
    </source>
</evidence>
<evidence type="ECO:0000256" key="2">
    <source>
        <dbReference type="ARBA" id="ARBA00022649"/>
    </source>
</evidence>
<dbReference type="PANTHER" id="PTHR33755">
    <property type="entry name" value="TOXIN PARE1-RELATED"/>
    <property type="match status" value="1"/>
</dbReference>
<comment type="caution">
    <text evidence="3">The sequence shown here is derived from an EMBL/GenBank/DDBJ whole genome shotgun (WGS) entry which is preliminary data.</text>
</comment>
<dbReference type="InterPro" id="IPR035093">
    <property type="entry name" value="RelE/ParE_toxin_dom_sf"/>
</dbReference>
<dbReference type="InterPro" id="IPR051803">
    <property type="entry name" value="TA_system_RelE-like_toxin"/>
</dbReference>
<proteinExistence type="inferred from homology"/>
<evidence type="ECO:0008006" key="4">
    <source>
        <dbReference type="Google" id="ProtNLM"/>
    </source>
</evidence>
<sequence>MVEIQFHPIAQEDIKELYDYFSRFSLQYADSFVEGFYEQLEGLKRFPQMGKEYPENKRYRQLIYQNYRILYIYKKEEDKITIMIVVHCSRHLKL</sequence>
<dbReference type="Gene3D" id="3.30.2310.20">
    <property type="entry name" value="RelE-like"/>
    <property type="match status" value="1"/>
</dbReference>
<gene>
    <name evidence="3" type="ORF">LCGC14_1977870</name>
</gene>
<reference evidence="3" key="1">
    <citation type="journal article" date="2015" name="Nature">
        <title>Complex archaea that bridge the gap between prokaryotes and eukaryotes.</title>
        <authorList>
            <person name="Spang A."/>
            <person name="Saw J.H."/>
            <person name="Jorgensen S.L."/>
            <person name="Zaremba-Niedzwiedzka K."/>
            <person name="Martijn J."/>
            <person name="Lind A.E."/>
            <person name="van Eijk R."/>
            <person name="Schleper C."/>
            <person name="Guy L."/>
            <person name="Ettema T.J."/>
        </authorList>
    </citation>
    <scope>NUCLEOTIDE SEQUENCE</scope>
</reference>
<dbReference type="InterPro" id="IPR007712">
    <property type="entry name" value="RelE/ParE_toxin"/>
</dbReference>
<organism evidence="3">
    <name type="scientific">marine sediment metagenome</name>
    <dbReference type="NCBI Taxonomy" id="412755"/>
    <lineage>
        <taxon>unclassified sequences</taxon>
        <taxon>metagenomes</taxon>
        <taxon>ecological metagenomes</taxon>
    </lineage>
</organism>
<dbReference type="EMBL" id="LAZR01022074">
    <property type="protein sequence ID" value="KKL83126.1"/>
    <property type="molecule type" value="Genomic_DNA"/>
</dbReference>
<comment type="similarity">
    <text evidence="1">Belongs to the RelE toxin family.</text>
</comment>
<evidence type="ECO:0000313" key="3">
    <source>
        <dbReference type="EMBL" id="KKL83126.1"/>
    </source>
</evidence>